<dbReference type="PROSITE" id="PS51257">
    <property type="entry name" value="PROKAR_LIPOPROTEIN"/>
    <property type="match status" value="1"/>
</dbReference>
<gene>
    <name evidence="1" type="ORF">XELAEV_18043325mg</name>
</gene>
<accession>A0A974BWW7</accession>
<evidence type="ECO:0000313" key="2">
    <source>
        <dbReference type="Proteomes" id="UP000694892"/>
    </source>
</evidence>
<proteinExistence type="predicted"/>
<organism evidence="1 2">
    <name type="scientific">Xenopus laevis</name>
    <name type="common">African clawed frog</name>
    <dbReference type="NCBI Taxonomy" id="8355"/>
    <lineage>
        <taxon>Eukaryota</taxon>
        <taxon>Metazoa</taxon>
        <taxon>Chordata</taxon>
        <taxon>Craniata</taxon>
        <taxon>Vertebrata</taxon>
        <taxon>Euteleostomi</taxon>
        <taxon>Amphibia</taxon>
        <taxon>Batrachia</taxon>
        <taxon>Anura</taxon>
        <taxon>Pipoidea</taxon>
        <taxon>Pipidae</taxon>
        <taxon>Xenopodinae</taxon>
        <taxon>Xenopus</taxon>
        <taxon>Xenopus</taxon>
    </lineage>
</organism>
<dbReference type="AlphaFoldDB" id="A0A974BWW7"/>
<name>A0A974BWW7_XENLA</name>
<sequence length="74" mass="7769">MQKCVVPGGTSHFHLGAAIHSYLITTSSCTVYNQWPNCGPTNTYLHGATSGKCHGVMLGVLVPLCGTLLGESHL</sequence>
<dbReference type="EMBL" id="CM004482">
    <property type="protein sequence ID" value="OCT62241.1"/>
    <property type="molecule type" value="Genomic_DNA"/>
</dbReference>
<evidence type="ECO:0000313" key="1">
    <source>
        <dbReference type="EMBL" id="OCT62241.1"/>
    </source>
</evidence>
<protein>
    <submittedName>
        <fullName evidence="1">Uncharacterized protein</fullName>
    </submittedName>
</protein>
<dbReference type="Proteomes" id="UP000694892">
    <property type="component" value="Chromosome 9_10L"/>
</dbReference>
<reference evidence="2" key="1">
    <citation type="journal article" date="2016" name="Nature">
        <title>Genome evolution in the allotetraploid frog Xenopus laevis.</title>
        <authorList>
            <person name="Session A.M."/>
            <person name="Uno Y."/>
            <person name="Kwon T."/>
            <person name="Chapman J.A."/>
            <person name="Toyoda A."/>
            <person name="Takahashi S."/>
            <person name="Fukui A."/>
            <person name="Hikosaka A."/>
            <person name="Suzuki A."/>
            <person name="Kondo M."/>
            <person name="van Heeringen S.J."/>
            <person name="Quigley I."/>
            <person name="Heinz S."/>
            <person name="Ogino H."/>
            <person name="Ochi H."/>
            <person name="Hellsten U."/>
            <person name="Lyons J.B."/>
            <person name="Simakov O."/>
            <person name="Putnam N."/>
            <person name="Stites J."/>
            <person name="Kuroki Y."/>
            <person name="Tanaka T."/>
            <person name="Michiue T."/>
            <person name="Watanabe M."/>
            <person name="Bogdanovic O."/>
            <person name="Lister R."/>
            <person name="Georgiou G."/>
            <person name="Paranjpe S.S."/>
            <person name="van Kruijsbergen I."/>
            <person name="Shu S."/>
            <person name="Carlson J."/>
            <person name="Kinoshita T."/>
            <person name="Ohta Y."/>
            <person name="Mawaribuchi S."/>
            <person name="Jenkins J."/>
            <person name="Grimwood J."/>
            <person name="Schmutz J."/>
            <person name="Mitros T."/>
            <person name="Mozaffari S.V."/>
            <person name="Suzuki Y."/>
            <person name="Haramoto Y."/>
            <person name="Yamamoto T.S."/>
            <person name="Takagi C."/>
            <person name="Heald R."/>
            <person name="Miller K."/>
            <person name="Haudenschild C."/>
            <person name="Kitzman J."/>
            <person name="Nakayama T."/>
            <person name="Izutsu Y."/>
            <person name="Robert J."/>
            <person name="Fortriede J."/>
            <person name="Burns K."/>
            <person name="Lotay V."/>
            <person name="Karimi K."/>
            <person name="Yasuoka Y."/>
            <person name="Dichmann D.S."/>
            <person name="Flajnik M.F."/>
            <person name="Houston D.W."/>
            <person name="Shendure J."/>
            <person name="DuPasquier L."/>
            <person name="Vize P.D."/>
            <person name="Zorn A.M."/>
            <person name="Ito M."/>
            <person name="Marcotte E.M."/>
            <person name="Wallingford J.B."/>
            <person name="Ito Y."/>
            <person name="Asashima M."/>
            <person name="Ueno N."/>
            <person name="Matsuda Y."/>
            <person name="Veenstra G.J."/>
            <person name="Fujiyama A."/>
            <person name="Harland R.M."/>
            <person name="Taira M."/>
            <person name="Rokhsar D.S."/>
        </authorList>
    </citation>
    <scope>NUCLEOTIDE SEQUENCE [LARGE SCALE GENOMIC DNA]</scope>
    <source>
        <strain evidence="2">J</strain>
    </source>
</reference>